<dbReference type="Pfam" id="PF11387">
    <property type="entry name" value="DUF2795"/>
    <property type="match status" value="1"/>
</dbReference>
<sequence>MSEQVDGITELVTGHREVEKLFVRLENTPPGTGKGRTLADRLTIELIRHCVAEEEHLCPAVRQHVPGGEALADRTLAEHARIEQFLKDLEGLEEGDPRFVRFVGVLKAEFSAHVRNHEGDVVPGLRHHCPTATLGEMGARIRDVREAVPIRPRAGFPAAPAGNTARTPGAGLVEMVRHALHGHRNGTPARIGPAELWHALKGADFPARREDLIRLARDNGASEALVAALANTSAERFDGKDEVRKAVCDDL</sequence>
<gene>
    <name evidence="2" type="ORF">HNQ79_005018</name>
</gene>
<dbReference type="InterPro" id="IPR021527">
    <property type="entry name" value="DUF2795"/>
</dbReference>
<protein>
    <recommendedName>
        <fullName evidence="1">Hemerythrin-like domain-containing protein</fullName>
    </recommendedName>
</protein>
<dbReference type="EMBL" id="JACHEM010000014">
    <property type="protein sequence ID" value="MBB6438506.1"/>
    <property type="molecule type" value="Genomic_DNA"/>
</dbReference>
<name>A0A7X0HJ12_9ACTN</name>
<dbReference type="AlphaFoldDB" id="A0A7X0HJ12"/>
<dbReference type="Pfam" id="PF01814">
    <property type="entry name" value="Hemerythrin"/>
    <property type="match status" value="1"/>
</dbReference>
<dbReference type="InterPro" id="IPR012312">
    <property type="entry name" value="Hemerythrin-like"/>
</dbReference>
<keyword evidence="3" id="KW-1185">Reference proteome</keyword>
<proteinExistence type="predicted"/>
<evidence type="ECO:0000313" key="2">
    <source>
        <dbReference type="EMBL" id="MBB6438506.1"/>
    </source>
</evidence>
<reference evidence="2 3" key="1">
    <citation type="submission" date="2020-08" db="EMBL/GenBank/DDBJ databases">
        <title>Genomic Encyclopedia of Type Strains, Phase IV (KMG-IV): sequencing the most valuable type-strain genomes for metagenomic binning, comparative biology and taxonomic classification.</title>
        <authorList>
            <person name="Goeker M."/>
        </authorList>
    </citation>
    <scope>NUCLEOTIDE SEQUENCE [LARGE SCALE GENOMIC DNA]</scope>
    <source>
        <strain evidence="2 3">DSM 40141</strain>
    </source>
</reference>
<dbReference type="Gene3D" id="1.20.120.520">
    <property type="entry name" value="nmb1532 protein domain like"/>
    <property type="match status" value="1"/>
</dbReference>
<dbReference type="PANTHER" id="PTHR35585">
    <property type="entry name" value="HHE DOMAIN PROTEIN (AFU_ORTHOLOGUE AFUA_4G00730)"/>
    <property type="match status" value="1"/>
</dbReference>
<dbReference type="Proteomes" id="UP000540423">
    <property type="component" value="Unassembled WGS sequence"/>
</dbReference>
<dbReference type="RefSeq" id="WP_185034697.1">
    <property type="nucleotide sequence ID" value="NZ_BNBN01000006.1"/>
</dbReference>
<comment type="caution">
    <text evidence="2">The sequence shown here is derived from an EMBL/GenBank/DDBJ whole genome shotgun (WGS) entry which is preliminary data.</text>
</comment>
<organism evidence="2 3">
    <name type="scientific">Streptomyces candidus</name>
    <dbReference type="NCBI Taxonomy" id="67283"/>
    <lineage>
        <taxon>Bacteria</taxon>
        <taxon>Bacillati</taxon>
        <taxon>Actinomycetota</taxon>
        <taxon>Actinomycetes</taxon>
        <taxon>Kitasatosporales</taxon>
        <taxon>Streptomycetaceae</taxon>
        <taxon>Streptomyces</taxon>
    </lineage>
</organism>
<accession>A0A7X0HJ12</accession>
<feature type="domain" description="Hemerythrin-like" evidence="1">
    <location>
        <begin position="7"/>
        <end position="123"/>
    </location>
</feature>
<evidence type="ECO:0000259" key="1">
    <source>
        <dbReference type="Pfam" id="PF01814"/>
    </source>
</evidence>
<dbReference type="PANTHER" id="PTHR35585:SF1">
    <property type="entry name" value="HHE DOMAIN PROTEIN (AFU_ORTHOLOGUE AFUA_4G00730)"/>
    <property type="match status" value="1"/>
</dbReference>
<evidence type="ECO:0000313" key="3">
    <source>
        <dbReference type="Proteomes" id="UP000540423"/>
    </source>
</evidence>